<reference evidence="2" key="1">
    <citation type="submission" date="2021-01" db="EMBL/GenBank/DDBJ databases">
        <authorList>
            <person name="Corre E."/>
            <person name="Pelletier E."/>
            <person name="Niang G."/>
            <person name="Scheremetjew M."/>
            <person name="Finn R."/>
            <person name="Kale V."/>
            <person name="Holt S."/>
            <person name="Cochrane G."/>
            <person name="Meng A."/>
            <person name="Brown T."/>
            <person name="Cohen L."/>
        </authorList>
    </citation>
    <scope>NUCLEOTIDE SEQUENCE</scope>
    <source>
        <strain evidence="2">CCMP1594</strain>
    </source>
</reference>
<gene>
    <name evidence="2" type="ORF">EGYM00163_LOCUS42209</name>
</gene>
<dbReference type="Pfam" id="PF07004">
    <property type="entry name" value="SHIPPO-rpt"/>
    <property type="match status" value="3"/>
</dbReference>
<feature type="region of interest" description="Disordered" evidence="1">
    <location>
        <begin position="183"/>
        <end position="244"/>
    </location>
</feature>
<accession>A0A7S4LIB1</accession>
<feature type="region of interest" description="Disordered" evidence="1">
    <location>
        <begin position="1"/>
        <end position="101"/>
    </location>
</feature>
<feature type="compositionally biased region" description="Basic and acidic residues" evidence="1">
    <location>
        <begin position="214"/>
        <end position="225"/>
    </location>
</feature>
<evidence type="ECO:0000313" key="2">
    <source>
        <dbReference type="EMBL" id="CAE0830927.1"/>
    </source>
</evidence>
<proteinExistence type="predicted"/>
<protein>
    <submittedName>
        <fullName evidence="2">Uncharacterized protein</fullName>
    </submittedName>
</protein>
<dbReference type="PANTHER" id="PTHR21580">
    <property type="entry name" value="SHIPPO-1-RELATED"/>
    <property type="match status" value="1"/>
</dbReference>
<name>A0A7S4LIB1_9EUGL</name>
<dbReference type="AlphaFoldDB" id="A0A7S4LIB1"/>
<feature type="compositionally biased region" description="Polar residues" evidence="1">
    <location>
        <begin position="199"/>
        <end position="209"/>
    </location>
</feature>
<evidence type="ECO:0000256" key="1">
    <source>
        <dbReference type="SAM" id="MobiDB-lite"/>
    </source>
</evidence>
<sequence length="244" mass="26360">MPFYDGNQLDHQGFFARDRSKAPRFSTSRRKPIFDEKRATDSPGPGSYGAATSTLSNKGIKIGGSSRFRSNSASGRLEMGGEVTPGPSAYDSHPSVSTPGGVITRARRNINFNRRDDSPGPCQYSANESLLSKKGVPFSRSSRSARTGRVNAFSESPGPCAYNVPQGGYRAPASFPRQKRTAASSITESSPGPCAYQPTYPNQRQNNCGTFGRAKKETVFSKREATPGPGEYTPMYAMSSRFAK</sequence>
<dbReference type="InterPro" id="IPR010736">
    <property type="entry name" value="SHIPPO-rpt"/>
</dbReference>
<dbReference type="InterPro" id="IPR051291">
    <property type="entry name" value="CIMAP"/>
</dbReference>
<organism evidence="2">
    <name type="scientific">Eutreptiella gymnastica</name>
    <dbReference type="NCBI Taxonomy" id="73025"/>
    <lineage>
        <taxon>Eukaryota</taxon>
        <taxon>Discoba</taxon>
        <taxon>Euglenozoa</taxon>
        <taxon>Euglenida</taxon>
        <taxon>Spirocuta</taxon>
        <taxon>Euglenophyceae</taxon>
        <taxon>Eutreptiales</taxon>
        <taxon>Eutreptiaceae</taxon>
        <taxon>Eutreptiella</taxon>
    </lineage>
</organism>
<dbReference type="EMBL" id="HBJA01122507">
    <property type="protein sequence ID" value="CAE0830927.1"/>
    <property type="molecule type" value="Transcribed_RNA"/>
</dbReference>